<dbReference type="Gene3D" id="3.30.470.20">
    <property type="entry name" value="ATP-grasp fold, B domain"/>
    <property type="match status" value="1"/>
</dbReference>
<keyword evidence="1" id="KW-0547">Nucleotide-binding</keyword>
<proteinExistence type="predicted"/>
<evidence type="ECO:0000313" key="4">
    <source>
        <dbReference type="Proteomes" id="UP000241639"/>
    </source>
</evidence>
<dbReference type="PROSITE" id="PS50975">
    <property type="entry name" value="ATP_GRASP"/>
    <property type="match status" value="1"/>
</dbReference>
<keyword evidence="4" id="KW-1185">Reference proteome</keyword>
<name>A0A2T4Z824_9BACL</name>
<dbReference type="InterPro" id="IPR026838">
    <property type="entry name" value="YheC/D"/>
</dbReference>
<keyword evidence="1" id="KW-0067">ATP-binding</keyword>
<dbReference type="EMBL" id="PZZP01000001">
    <property type="protein sequence ID" value="PTM58052.1"/>
    <property type="molecule type" value="Genomic_DNA"/>
</dbReference>
<dbReference type="GO" id="GO:0046872">
    <property type="term" value="F:metal ion binding"/>
    <property type="evidence" value="ECO:0007669"/>
    <property type="project" value="InterPro"/>
</dbReference>
<comment type="caution">
    <text evidence="3">The sequence shown here is derived from an EMBL/GenBank/DDBJ whole genome shotgun (WGS) entry which is preliminary data.</text>
</comment>
<dbReference type="OrthoDB" id="7869153at2"/>
<accession>A0A2T4Z824</accession>
<dbReference type="InterPro" id="IPR011761">
    <property type="entry name" value="ATP-grasp"/>
</dbReference>
<evidence type="ECO:0000259" key="2">
    <source>
        <dbReference type="PROSITE" id="PS50975"/>
    </source>
</evidence>
<dbReference type="Proteomes" id="UP000241639">
    <property type="component" value="Unassembled WGS sequence"/>
</dbReference>
<protein>
    <submittedName>
        <fullName evidence="3">YheC/D-like protein</fullName>
    </submittedName>
</protein>
<feature type="domain" description="ATP-grasp" evidence="2">
    <location>
        <begin position="128"/>
        <end position="361"/>
    </location>
</feature>
<dbReference type="Pfam" id="PF14398">
    <property type="entry name" value="ATPgrasp_YheCD"/>
    <property type="match status" value="1"/>
</dbReference>
<evidence type="ECO:0000256" key="1">
    <source>
        <dbReference type="PROSITE-ProRule" id="PRU00409"/>
    </source>
</evidence>
<sequence length="372" mass="42366">MKLPERNTLGVITCKSKGMPPFLETTYFQQLSHEGLRMGLPVIVFSPMDVDWKQRKVSAWHWQPKRRAWTAGTHPLPSLIYDRCYYTNSRHYTRYKPYVERLAQDPDVHLLGRPLGGKWSTYQLLEPNPSIRPHLPPTSKLVSSRDLEQALDHYGSILIKPNGGSHGRGVIALVPFDHGYNIRGRTLRNQPLHFSLPTRTKIISWVQEITANTRYIIQPYLSLVTADDRPFDIRILVQKNGSGMWETTGSAVRTGKLHSLTSNLHGGGKAERTLSFLQQHFSENTTTRITHTIESLSTMVPRQIEREHGRLVELGLDIGVDRSNRVWLLEVNSKPGRSVFLLTGEKEQRRQSVLLPVQYARSFFFGPTGGSV</sequence>
<dbReference type="AlphaFoldDB" id="A0A2T4Z824"/>
<reference evidence="3 4" key="1">
    <citation type="submission" date="2018-04" db="EMBL/GenBank/DDBJ databases">
        <title>Genomic Encyclopedia of Archaeal and Bacterial Type Strains, Phase II (KMG-II): from individual species to whole genera.</title>
        <authorList>
            <person name="Goeker M."/>
        </authorList>
    </citation>
    <scope>NUCLEOTIDE SEQUENCE [LARGE SCALE GENOMIC DNA]</scope>
    <source>
        <strain evidence="3 4">DSM 45169</strain>
    </source>
</reference>
<dbReference type="RefSeq" id="WP_107724908.1">
    <property type="nucleotide sequence ID" value="NZ_PZZP01000001.1"/>
</dbReference>
<dbReference type="GO" id="GO:0005524">
    <property type="term" value="F:ATP binding"/>
    <property type="evidence" value="ECO:0007669"/>
    <property type="project" value="UniProtKB-UniRule"/>
</dbReference>
<gene>
    <name evidence="3" type="ORF">C8J48_0624</name>
</gene>
<dbReference type="SUPFAM" id="SSF56059">
    <property type="entry name" value="Glutathione synthetase ATP-binding domain-like"/>
    <property type="match status" value="1"/>
</dbReference>
<organism evidence="3 4">
    <name type="scientific">Desmospora activa DSM 45169</name>
    <dbReference type="NCBI Taxonomy" id="1121389"/>
    <lineage>
        <taxon>Bacteria</taxon>
        <taxon>Bacillati</taxon>
        <taxon>Bacillota</taxon>
        <taxon>Bacilli</taxon>
        <taxon>Bacillales</taxon>
        <taxon>Thermoactinomycetaceae</taxon>
        <taxon>Desmospora</taxon>
    </lineage>
</organism>
<evidence type="ECO:0000313" key="3">
    <source>
        <dbReference type="EMBL" id="PTM58052.1"/>
    </source>
</evidence>